<reference evidence="1 2" key="1">
    <citation type="submission" date="2015-02" db="EMBL/GenBank/DDBJ databases">
        <authorList>
            <person name="Ju K.-S."/>
            <person name="Doroghazi J.R."/>
            <person name="Metcalf W."/>
        </authorList>
    </citation>
    <scope>NUCLEOTIDE SEQUENCE [LARGE SCALE GENOMIC DNA]</scope>
    <source>
        <strain evidence="1 2">ATCC 31215</strain>
    </source>
</reference>
<gene>
    <name evidence="1" type="ORF">VM95_13310</name>
</gene>
<dbReference type="EMBL" id="JZKH01000022">
    <property type="protein sequence ID" value="KJS61702.1"/>
    <property type="molecule type" value="Genomic_DNA"/>
</dbReference>
<dbReference type="PATRIC" id="fig|359131.3.peg.2891"/>
<keyword evidence="2" id="KW-1185">Reference proteome</keyword>
<protein>
    <submittedName>
        <fullName evidence="1">Uncharacterized protein</fullName>
    </submittedName>
</protein>
<organism evidence="1 2">
    <name type="scientific">Streptomyces rubellomurinus (strain ATCC 31215)</name>
    <dbReference type="NCBI Taxonomy" id="359131"/>
    <lineage>
        <taxon>Bacteria</taxon>
        <taxon>Bacillati</taxon>
        <taxon>Actinomycetota</taxon>
        <taxon>Actinomycetes</taxon>
        <taxon>Kitasatosporales</taxon>
        <taxon>Streptomycetaceae</taxon>
        <taxon>Streptomyces</taxon>
    </lineage>
</organism>
<proteinExistence type="predicted"/>
<comment type="caution">
    <text evidence="1">The sequence shown here is derived from an EMBL/GenBank/DDBJ whole genome shotgun (WGS) entry which is preliminary data.</text>
</comment>
<name>A0A0F2TJ04_STRR3</name>
<sequence length="176" mass="17711">MNDSPTVGATVHLVEPDGSAGPALAHGFLAGPSTVLVPDPPKTIGDPWQRYLVEIGPNGDGGASETVRVAGISLAATSAEGIRTAAAVLALVGPSRHADQAAVRTTLPALADSLRRHQGDLWSAYAGLGFPVTAPAVPADGSAAAAEAWWIGQEGHDLVVFAQGICCITVNCGGCK</sequence>
<dbReference type="RefSeq" id="WP_045695977.1">
    <property type="nucleotide sequence ID" value="NZ_JZKH01000022.1"/>
</dbReference>
<accession>A0A0F2TJ04</accession>
<evidence type="ECO:0000313" key="2">
    <source>
        <dbReference type="Proteomes" id="UP000033699"/>
    </source>
</evidence>
<evidence type="ECO:0000313" key="1">
    <source>
        <dbReference type="EMBL" id="KJS61702.1"/>
    </source>
</evidence>
<dbReference type="Proteomes" id="UP000033699">
    <property type="component" value="Unassembled WGS sequence"/>
</dbReference>
<dbReference type="AlphaFoldDB" id="A0A0F2TJ04"/>